<feature type="domain" description="Glycosyltransferase subfamily 4-like N-terminal" evidence="1">
    <location>
        <begin position="18"/>
        <end position="179"/>
    </location>
</feature>
<dbReference type="OrthoDB" id="9802525at2"/>
<dbReference type="InterPro" id="IPR050194">
    <property type="entry name" value="Glycosyltransferase_grp1"/>
</dbReference>
<accession>A0A0D5XVR6</accession>
<dbReference type="CDD" id="cd03814">
    <property type="entry name" value="GT4-like"/>
    <property type="match status" value="1"/>
</dbReference>
<dbReference type="PANTHER" id="PTHR45947">
    <property type="entry name" value="SULFOQUINOVOSYL TRANSFERASE SQD2"/>
    <property type="match status" value="1"/>
</dbReference>
<gene>
    <name evidence="2" type="ORF">PCL1606_14750</name>
</gene>
<organism evidence="2 3">
    <name type="scientific">Pseudomonas chlororaphis</name>
    <dbReference type="NCBI Taxonomy" id="587753"/>
    <lineage>
        <taxon>Bacteria</taxon>
        <taxon>Pseudomonadati</taxon>
        <taxon>Pseudomonadota</taxon>
        <taxon>Gammaproteobacteria</taxon>
        <taxon>Pseudomonadales</taxon>
        <taxon>Pseudomonadaceae</taxon>
        <taxon>Pseudomonas</taxon>
    </lineage>
</organism>
<dbReference type="Pfam" id="PF13692">
    <property type="entry name" value="Glyco_trans_1_4"/>
    <property type="match status" value="1"/>
</dbReference>
<dbReference type="Gene3D" id="3.40.50.2000">
    <property type="entry name" value="Glycogen Phosphorylase B"/>
    <property type="match status" value="2"/>
</dbReference>
<dbReference type="InterPro" id="IPR028098">
    <property type="entry name" value="Glyco_trans_4-like_N"/>
</dbReference>
<sequence length="373" mass="41033">MSTVHIADITMFYAPASGGVRTYLDAKHRRLGREPGIRHSLMIPGARFSERDGIYTVPAPALPFGKGYRFPLRLAPWRNVLRDLQPDLIEVGDPYLTAWAALDARRQLDVPVIGFYHSDLPLLVSNRMGPWFTPNVEAYVRKLYGNFDRVLAPSRIMADKLVDLGVRNVHVQPLGVDLQTFHPQRRDPGLRAELGVAEDSRLLIFAGRGSKEKNLPVLLNCMQRLGKRYHLLLVGSAMPAAVPDNVTVIDEFRPAAQVARLMASADALVHAGDQETFGLVILEAMASGIPVVAVAAGAFQEIVTAQGGLLCAPNDPQAMANAVRELFAQGCAERGQLARRHVERHYAWDTVVASLLEHYQAVLGQQQPLRAHG</sequence>
<dbReference type="KEGG" id="pcz:PCL1606_14750"/>
<dbReference type="GO" id="GO:0016787">
    <property type="term" value="F:hydrolase activity"/>
    <property type="evidence" value="ECO:0007669"/>
    <property type="project" value="UniProtKB-KW"/>
</dbReference>
<dbReference type="AlphaFoldDB" id="A0A0D5XVR6"/>
<evidence type="ECO:0000313" key="2">
    <source>
        <dbReference type="EMBL" id="AKA22930.1"/>
    </source>
</evidence>
<reference evidence="2 3" key="1">
    <citation type="journal article" date="2015" name="Mol. Plant Microbe Interact.">
        <title>Comparative Genomic Analysis of Pseudomonas chlororaphis PCL1606 Reveals New Insight into Antifungal Compounds Involved in Biocontrol.</title>
        <authorList>
            <person name="Calderon C.E."/>
            <person name="Ramos C."/>
            <person name="de Vicente A."/>
            <person name="Cazorla F.M."/>
        </authorList>
    </citation>
    <scope>NUCLEOTIDE SEQUENCE [LARGE SCALE GENOMIC DNA]</scope>
    <source>
        <strain evidence="2 3">PCL1606</strain>
    </source>
</reference>
<dbReference type="Proteomes" id="UP000032748">
    <property type="component" value="Chromosome"/>
</dbReference>
<evidence type="ECO:0000259" key="1">
    <source>
        <dbReference type="Pfam" id="PF13439"/>
    </source>
</evidence>
<evidence type="ECO:0000313" key="3">
    <source>
        <dbReference type="Proteomes" id="UP000032748"/>
    </source>
</evidence>
<dbReference type="Pfam" id="PF13439">
    <property type="entry name" value="Glyco_transf_4"/>
    <property type="match status" value="1"/>
</dbReference>
<dbReference type="SUPFAM" id="SSF53756">
    <property type="entry name" value="UDP-Glycosyltransferase/glycogen phosphorylase"/>
    <property type="match status" value="1"/>
</dbReference>
<proteinExistence type="predicted"/>
<dbReference type="RefSeq" id="WP_045881626.1">
    <property type="nucleotide sequence ID" value="NZ_CP011110.1"/>
</dbReference>
<protein>
    <submittedName>
        <fullName evidence="2">Glycoside hydrolase</fullName>
    </submittedName>
</protein>
<dbReference type="PANTHER" id="PTHR45947:SF3">
    <property type="entry name" value="SULFOQUINOVOSYL TRANSFERASE SQD2"/>
    <property type="match status" value="1"/>
</dbReference>
<dbReference type="PATRIC" id="fig|587753.10.peg.1468"/>
<name>A0A0D5XVR6_9PSED</name>
<dbReference type="GO" id="GO:0016757">
    <property type="term" value="F:glycosyltransferase activity"/>
    <property type="evidence" value="ECO:0007669"/>
    <property type="project" value="InterPro"/>
</dbReference>
<keyword evidence="2" id="KW-0378">Hydrolase</keyword>
<dbReference type="EMBL" id="CP011110">
    <property type="protein sequence ID" value="AKA22930.1"/>
    <property type="molecule type" value="Genomic_DNA"/>
</dbReference>